<keyword evidence="3" id="KW-0479">Metal-binding</keyword>
<dbReference type="GeneID" id="93349959"/>
<evidence type="ECO:0000256" key="13">
    <source>
        <dbReference type="ARBA" id="ARBA00023204"/>
    </source>
</evidence>
<dbReference type="InterPro" id="IPR027417">
    <property type="entry name" value="P-loop_NTPase"/>
</dbReference>
<dbReference type="GO" id="GO:0009380">
    <property type="term" value="C:excinuclease repair complex"/>
    <property type="evidence" value="ECO:0007669"/>
    <property type="project" value="InterPro"/>
</dbReference>
<feature type="domain" description="ABC transporter" evidence="17">
    <location>
        <begin position="628"/>
        <end position="958"/>
    </location>
</feature>
<keyword evidence="10" id="KW-0067">ATP-binding</keyword>
<dbReference type="GO" id="GO:0008270">
    <property type="term" value="F:zinc ion binding"/>
    <property type="evidence" value="ECO:0007669"/>
    <property type="project" value="UniProtKB-KW"/>
</dbReference>
<dbReference type="InterPro" id="IPR041552">
    <property type="entry name" value="UvrA_DNA-bd"/>
</dbReference>
<sequence>MQNYIVVKGARQHNLKNISLRIPRDQLVVFTGVSGSGKSSLVFNTLYAEGRRRLMESLSAYERMGLRKTEDADVDLIEGLSPAIAMEQKTLSRNPRSTVGTLTELSSYVRLLFSRTSQAVCPYCQEALPVQSRKKITEQVLQYPSDTSIDVYAPILSMPHGGPVALLKEIRKKGYTQLNWNQKLLDVQQAEVLFSSMSPQVVHLGKEYNRLEVLVGQVTISNSVEQVKDIQVLVDKALDVGDGWMQIRPMVDKRSACTPNSGCCRCGMMVSEISAGAFSSNSPLGACPTCTGLGTHYEVNLERVIPDRSKSVAEGAIHLLGWQCEKEKFHKNRKILEGLATRYHFDLNTAVKDLPNEALYAVLYGTQGEKIAIENPATGGKPMHEKFAGIVNLIYERFNANAKDEMSAMKAEDKAVMIEQVCPSCGGARLKAERLLYRVGDQTIRDFSNMPLVELHAYCDELLRAAPRFFQSLAAVAQPILREMKTRLALLLDMGLDYLSLNRPVTMLSGGESQRVRLTTQLSSGLMGMIYILDEPSVGLHPKDTGKMIAMLHRLRDLGNTILVVEHDEEIMAQADYLVDIGPGAGALGGEIVAQGTVEQVMSNPNSLTGQYLAGRRGIPLPSRRRKARDGKYLEVLGARENNLQNLNIRIPLGCLVCVTGVSGSGKTTLVHNVIYEKLRAHLDGKPAYLKHDVEMKGEASIDQVICIDQKPIGRTSRSTPATYVGVFDAIRKLFARTERARQLQRKDAHFSFNSPGGRCEVCSGLGVIVTEMQFMSDVEMMCETCRGRRYSEDILAITYQEKNIADVLEMSIEEAAVFFADQPVIYSKLKLMNQLGLGYMKLGQSATTLSGGEAQRIKLVEELGQLKKGSSQLYILDEPTTGLHPDDIQRLLTILQQLVDEGNTVLIIEHNLHLIKTADYVLDLGPEGGTRGGQLVVAGTPEQVAACVHSHTGSFLRNVGMDFNEDEVRA</sequence>
<evidence type="ECO:0000256" key="10">
    <source>
        <dbReference type="ARBA" id="ARBA00022840"/>
    </source>
</evidence>
<dbReference type="Proteomes" id="UP000254400">
    <property type="component" value="Unassembled WGS sequence"/>
</dbReference>
<dbReference type="RefSeq" id="WP_019686381.1">
    <property type="nucleotide sequence ID" value="NZ_CP036496.1"/>
</dbReference>
<dbReference type="InterPro" id="IPR004602">
    <property type="entry name" value="UvrA"/>
</dbReference>
<protein>
    <recommendedName>
        <fullName evidence="15">UvrABC system protein A</fullName>
    </recommendedName>
    <alternativeName>
        <fullName evidence="16">Excinuclease ABC subunit A</fullName>
    </alternativeName>
</protein>
<keyword evidence="6" id="KW-0227">DNA damage</keyword>
<dbReference type="PANTHER" id="PTHR43152">
    <property type="entry name" value="UVRABC SYSTEM PROTEIN A"/>
    <property type="match status" value="1"/>
</dbReference>
<evidence type="ECO:0000256" key="7">
    <source>
        <dbReference type="ARBA" id="ARBA00022769"/>
    </source>
</evidence>
<dbReference type="InterPro" id="IPR003439">
    <property type="entry name" value="ABC_transporter-like_ATP-bd"/>
</dbReference>
<comment type="subcellular location">
    <subcellularLocation>
        <location evidence="1">Cytoplasm</location>
    </subcellularLocation>
</comment>
<keyword evidence="4" id="KW-0677">Repeat</keyword>
<evidence type="ECO:0000256" key="5">
    <source>
        <dbReference type="ARBA" id="ARBA00022741"/>
    </source>
</evidence>
<evidence type="ECO:0000256" key="2">
    <source>
        <dbReference type="ARBA" id="ARBA00022490"/>
    </source>
</evidence>
<evidence type="ECO:0000313" key="19">
    <source>
        <dbReference type="Proteomes" id="UP000254400"/>
    </source>
</evidence>
<dbReference type="Gene3D" id="3.40.50.300">
    <property type="entry name" value="P-loop containing nucleotide triphosphate hydrolases"/>
    <property type="match status" value="2"/>
</dbReference>
<dbReference type="EMBL" id="UGSC01000001">
    <property type="protein sequence ID" value="SUA67067.1"/>
    <property type="molecule type" value="Genomic_DNA"/>
</dbReference>
<dbReference type="PROSITE" id="PS50893">
    <property type="entry name" value="ABC_TRANSPORTER_2"/>
    <property type="match status" value="1"/>
</dbReference>
<keyword evidence="11" id="KW-0267">Excision nuclease</keyword>
<dbReference type="InterPro" id="IPR041102">
    <property type="entry name" value="UvrA_inter"/>
</dbReference>
<keyword evidence="13" id="KW-0234">DNA repair</keyword>
<dbReference type="GO" id="GO:0016887">
    <property type="term" value="F:ATP hydrolysis activity"/>
    <property type="evidence" value="ECO:0007669"/>
    <property type="project" value="InterPro"/>
</dbReference>
<dbReference type="SUPFAM" id="SSF52540">
    <property type="entry name" value="P-loop containing nucleoside triphosphate hydrolases"/>
    <property type="match status" value="2"/>
</dbReference>
<keyword evidence="7" id="KW-0228">DNA excision</keyword>
<dbReference type="InterPro" id="IPR013815">
    <property type="entry name" value="ATP_grasp_subdomain_1"/>
</dbReference>
<evidence type="ECO:0000256" key="8">
    <source>
        <dbReference type="ARBA" id="ARBA00022771"/>
    </source>
</evidence>
<reference evidence="18 19" key="1">
    <citation type="submission" date="2018-06" db="EMBL/GenBank/DDBJ databases">
        <authorList>
            <consortium name="Pathogen Informatics"/>
            <person name="Doyle S."/>
        </authorList>
    </citation>
    <scope>NUCLEOTIDE SEQUENCE [LARGE SCALE GENOMIC DNA]</scope>
    <source>
        <strain evidence="18 19">NCTC10343</strain>
    </source>
</reference>
<organism evidence="18 19">
    <name type="scientific">Paenibacillus polymyxa</name>
    <name type="common">Bacillus polymyxa</name>
    <dbReference type="NCBI Taxonomy" id="1406"/>
    <lineage>
        <taxon>Bacteria</taxon>
        <taxon>Bacillati</taxon>
        <taxon>Bacillota</taxon>
        <taxon>Bacilli</taxon>
        <taxon>Bacillales</taxon>
        <taxon>Paenibacillaceae</taxon>
        <taxon>Paenibacillus</taxon>
    </lineage>
</organism>
<keyword evidence="8" id="KW-0863">Zinc-finger</keyword>
<dbReference type="Gene3D" id="1.20.1580.10">
    <property type="entry name" value="ABC transporter ATPase like domain"/>
    <property type="match status" value="2"/>
</dbReference>
<dbReference type="Pfam" id="PF00005">
    <property type="entry name" value="ABC_tran"/>
    <property type="match status" value="1"/>
</dbReference>
<dbReference type="PROSITE" id="PS00211">
    <property type="entry name" value="ABC_TRANSPORTER_1"/>
    <property type="match status" value="1"/>
</dbReference>
<evidence type="ECO:0000256" key="1">
    <source>
        <dbReference type="ARBA" id="ARBA00004496"/>
    </source>
</evidence>
<evidence type="ECO:0000256" key="3">
    <source>
        <dbReference type="ARBA" id="ARBA00022723"/>
    </source>
</evidence>
<dbReference type="NCBIfam" id="TIGR00630">
    <property type="entry name" value="uvra"/>
    <property type="match status" value="1"/>
</dbReference>
<evidence type="ECO:0000256" key="11">
    <source>
        <dbReference type="ARBA" id="ARBA00022881"/>
    </source>
</evidence>
<keyword evidence="9" id="KW-0862">Zinc</keyword>
<proteinExistence type="inferred from homology"/>
<keyword evidence="5" id="KW-0547">Nucleotide-binding</keyword>
<dbReference type="AlphaFoldDB" id="A0A378XW19"/>
<name>A0A378XW19_PAEPO</name>
<dbReference type="Pfam" id="PF17755">
    <property type="entry name" value="UvrA_DNA-bind"/>
    <property type="match status" value="1"/>
</dbReference>
<comment type="similarity">
    <text evidence="14">Belongs to the ABC transporter superfamily. UvrA family.</text>
</comment>
<evidence type="ECO:0000256" key="4">
    <source>
        <dbReference type="ARBA" id="ARBA00022737"/>
    </source>
</evidence>
<evidence type="ECO:0000256" key="14">
    <source>
        <dbReference type="ARBA" id="ARBA00038000"/>
    </source>
</evidence>
<evidence type="ECO:0000256" key="9">
    <source>
        <dbReference type="ARBA" id="ARBA00022833"/>
    </source>
</evidence>
<dbReference type="GO" id="GO:0004518">
    <property type="term" value="F:nuclease activity"/>
    <property type="evidence" value="ECO:0007669"/>
    <property type="project" value="UniProtKB-KW"/>
</dbReference>
<dbReference type="GO" id="GO:0005524">
    <property type="term" value="F:ATP binding"/>
    <property type="evidence" value="ECO:0007669"/>
    <property type="project" value="UniProtKB-KW"/>
</dbReference>
<dbReference type="InterPro" id="IPR017871">
    <property type="entry name" value="ABC_transporter-like_CS"/>
</dbReference>
<evidence type="ECO:0000313" key="18">
    <source>
        <dbReference type="EMBL" id="SUA67067.1"/>
    </source>
</evidence>
<dbReference type="PANTHER" id="PTHR43152:SF2">
    <property type="entry name" value="DRUG RESISTANCE ABC TRANSPORTER"/>
    <property type="match status" value="1"/>
</dbReference>
<evidence type="ECO:0000259" key="17">
    <source>
        <dbReference type="PROSITE" id="PS50893"/>
    </source>
</evidence>
<dbReference type="GO" id="GO:0006289">
    <property type="term" value="P:nucleotide-excision repair"/>
    <property type="evidence" value="ECO:0007669"/>
    <property type="project" value="InterPro"/>
</dbReference>
<accession>A0A378XW19</accession>
<evidence type="ECO:0000256" key="6">
    <source>
        <dbReference type="ARBA" id="ARBA00022763"/>
    </source>
</evidence>
<keyword evidence="12" id="KW-0238">DNA-binding</keyword>
<dbReference type="Pfam" id="PF17760">
    <property type="entry name" value="UvrA_inter"/>
    <property type="match status" value="1"/>
</dbReference>
<evidence type="ECO:0000256" key="16">
    <source>
        <dbReference type="ARBA" id="ARBA00042156"/>
    </source>
</evidence>
<keyword evidence="2" id="KW-0963">Cytoplasm</keyword>
<gene>
    <name evidence="18" type="primary">uvrA_1</name>
    <name evidence="18" type="ORF">NCTC10343_01160</name>
</gene>
<evidence type="ECO:0000256" key="12">
    <source>
        <dbReference type="ARBA" id="ARBA00023125"/>
    </source>
</evidence>
<evidence type="ECO:0000256" key="15">
    <source>
        <dbReference type="ARBA" id="ARBA00039316"/>
    </source>
</evidence>
<dbReference type="GO" id="GO:0003677">
    <property type="term" value="F:DNA binding"/>
    <property type="evidence" value="ECO:0007669"/>
    <property type="project" value="UniProtKB-KW"/>
</dbReference>
<dbReference type="Gene3D" id="3.30.1490.20">
    <property type="entry name" value="ATP-grasp fold, A domain"/>
    <property type="match status" value="1"/>
</dbReference>
<dbReference type="GO" id="GO:0005737">
    <property type="term" value="C:cytoplasm"/>
    <property type="evidence" value="ECO:0007669"/>
    <property type="project" value="UniProtKB-SubCell"/>
</dbReference>
<dbReference type="Gene3D" id="1.10.8.280">
    <property type="entry name" value="ABC transporter ATPase domain-like"/>
    <property type="match status" value="1"/>
</dbReference>